<dbReference type="AlphaFoldDB" id="A0A0G4FMJ6"/>
<proteinExistence type="predicted"/>
<name>A0A0G4FMJ6_9ALVE</name>
<feature type="compositionally biased region" description="Basic and acidic residues" evidence="1">
    <location>
        <begin position="94"/>
        <end position="108"/>
    </location>
</feature>
<evidence type="ECO:0000256" key="1">
    <source>
        <dbReference type="SAM" id="MobiDB-lite"/>
    </source>
</evidence>
<protein>
    <submittedName>
        <fullName evidence="2">Uncharacterized protein</fullName>
    </submittedName>
</protein>
<feature type="region of interest" description="Disordered" evidence="1">
    <location>
        <begin position="127"/>
        <end position="146"/>
    </location>
</feature>
<organism evidence="2">
    <name type="scientific">Chromera velia CCMP2878</name>
    <dbReference type="NCBI Taxonomy" id="1169474"/>
    <lineage>
        <taxon>Eukaryota</taxon>
        <taxon>Sar</taxon>
        <taxon>Alveolata</taxon>
        <taxon>Colpodellida</taxon>
        <taxon>Chromeraceae</taxon>
        <taxon>Chromera</taxon>
    </lineage>
</organism>
<gene>
    <name evidence="2" type="ORF">Cvel_17801</name>
</gene>
<sequence>MVTDFSIPVASLSELCGWKHHLRLPSSPPMYFEGHRCKQGRLQKVTPGHQFIRRFLLEPARVVHNRMPLLEIGGKGTGINEDGQEGSESCRQQHAAERNKGNKEERMQMDNPLQICRASEILRSDALPGRLGRLDRETHGQRNQSQ</sequence>
<feature type="region of interest" description="Disordered" evidence="1">
    <location>
        <begin position="72"/>
        <end position="110"/>
    </location>
</feature>
<evidence type="ECO:0000313" key="2">
    <source>
        <dbReference type="EMBL" id="CEM15399.1"/>
    </source>
</evidence>
<accession>A0A0G4FMJ6</accession>
<dbReference type="VEuPathDB" id="CryptoDB:Cvel_17801"/>
<dbReference type="EMBL" id="CDMZ01000487">
    <property type="protein sequence ID" value="CEM15399.1"/>
    <property type="molecule type" value="Genomic_DNA"/>
</dbReference>
<reference evidence="2" key="1">
    <citation type="submission" date="2014-11" db="EMBL/GenBank/DDBJ databases">
        <authorList>
            <person name="Otto D Thomas"/>
            <person name="Naeem Raeece"/>
        </authorList>
    </citation>
    <scope>NUCLEOTIDE SEQUENCE</scope>
</reference>